<evidence type="ECO:0000256" key="4">
    <source>
        <dbReference type="ARBA" id="ARBA00022898"/>
    </source>
</evidence>
<dbReference type="EC" id="4.3.1.19" evidence="3"/>
<name>A0A7J3I704_9CREN</name>
<dbReference type="SUPFAM" id="SSF53686">
    <property type="entry name" value="Tryptophan synthase beta subunit-like PLP-dependent enzymes"/>
    <property type="match status" value="1"/>
</dbReference>
<dbReference type="GO" id="GO:0004794">
    <property type="term" value="F:threonine deaminase activity"/>
    <property type="evidence" value="ECO:0007669"/>
    <property type="project" value="UniProtKB-EC"/>
</dbReference>
<dbReference type="InterPro" id="IPR036052">
    <property type="entry name" value="TrpB-like_PALP_sf"/>
</dbReference>
<dbReference type="GO" id="GO:0006567">
    <property type="term" value="P:L-threonine catabolic process"/>
    <property type="evidence" value="ECO:0007669"/>
    <property type="project" value="InterPro"/>
</dbReference>
<dbReference type="PANTHER" id="PTHR48078:SF6">
    <property type="entry name" value="L-THREONINE DEHYDRATASE CATABOLIC TDCB"/>
    <property type="match status" value="1"/>
</dbReference>
<proteinExistence type="inferred from homology"/>
<dbReference type="InterPro" id="IPR005789">
    <property type="entry name" value="Thr_deHydtase_catblc"/>
</dbReference>
<dbReference type="Pfam" id="PF01842">
    <property type="entry name" value="ACT"/>
    <property type="match status" value="1"/>
</dbReference>
<protein>
    <recommendedName>
        <fullName evidence="3">threonine ammonia-lyase</fullName>
        <ecNumber evidence="3">4.3.1.19</ecNumber>
    </recommendedName>
</protein>
<evidence type="ECO:0000256" key="3">
    <source>
        <dbReference type="ARBA" id="ARBA00012096"/>
    </source>
</evidence>
<reference evidence="7" key="1">
    <citation type="journal article" date="2020" name="mSystems">
        <title>Genome- and Community-Level Interaction Insights into Carbon Utilization and Element Cycling Functions of Hydrothermarchaeota in Hydrothermal Sediment.</title>
        <authorList>
            <person name="Zhou Z."/>
            <person name="Liu Y."/>
            <person name="Xu W."/>
            <person name="Pan J."/>
            <person name="Luo Z.H."/>
            <person name="Li M."/>
        </authorList>
    </citation>
    <scope>NUCLEOTIDE SEQUENCE [LARGE SCALE GENOMIC DNA]</scope>
    <source>
        <strain evidence="7">SpSt-618</strain>
    </source>
</reference>
<sequence length="403" mass="43988">MEEVYNRSRIALKVIKKYIHTTPLDASMTFSNMAGCRVYLKYENLQKTGSFKVRGALFKVYELYNKGVDGVTTASAGNHAQGVAFAAKVFKMRSAIVMPITTPISKIEATAGYGAEVILHGSVFDEAESLALSIAREKNYAYIHPFNDIDVIAGQATIAWELLEQLDSIDVVVVPIGGGGLASGIISVLKIVKPSIRIVGVEPSVAPKMKKSVEMKKIVEVDVKPSLADGLIVKKVGELTFNIISNTIDEIVTVDEDEIAYSMYLLLERAKTLAEGAGASTLAALISGKIQGIKGKNVVALITGGNADLTSIYRVIVRGLLKHGRMVKIYGYVPDIPGTLYKITEVIAKHRCNIVDIRHERSNEKMPPLYTYIEILLEVPSRKALDNVINDLQKNGFNFSIIT</sequence>
<dbReference type="PANTHER" id="PTHR48078">
    <property type="entry name" value="THREONINE DEHYDRATASE, MITOCHONDRIAL-RELATED"/>
    <property type="match status" value="1"/>
</dbReference>
<keyword evidence="5 7" id="KW-0456">Lyase</keyword>
<feature type="domain" description="ACT" evidence="6">
    <location>
        <begin position="328"/>
        <end position="403"/>
    </location>
</feature>
<dbReference type="InterPro" id="IPR002912">
    <property type="entry name" value="ACT_dom"/>
</dbReference>
<dbReference type="InterPro" id="IPR044561">
    <property type="entry name" value="ACT_ThrD-II-like"/>
</dbReference>
<dbReference type="GO" id="GO:0003941">
    <property type="term" value="F:L-serine ammonia-lyase activity"/>
    <property type="evidence" value="ECO:0007669"/>
    <property type="project" value="TreeGrafter"/>
</dbReference>
<dbReference type="Pfam" id="PF00291">
    <property type="entry name" value="PALP"/>
    <property type="match status" value="1"/>
</dbReference>
<dbReference type="CDD" id="cd01562">
    <property type="entry name" value="Thr-dehyd"/>
    <property type="match status" value="1"/>
</dbReference>
<dbReference type="SUPFAM" id="SSF55021">
    <property type="entry name" value="ACT-like"/>
    <property type="match status" value="1"/>
</dbReference>
<comment type="caution">
    <text evidence="7">The sequence shown here is derived from an EMBL/GenBank/DDBJ whole genome shotgun (WGS) entry which is preliminary data.</text>
</comment>
<evidence type="ECO:0000256" key="2">
    <source>
        <dbReference type="ARBA" id="ARBA00010869"/>
    </source>
</evidence>
<gene>
    <name evidence="7" type="primary">ilvA</name>
    <name evidence="7" type="ORF">ENT87_03045</name>
</gene>
<evidence type="ECO:0000256" key="5">
    <source>
        <dbReference type="ARBA" id="ARBA00023239"/>
    </source>
</evidence>
<organism evidence="7">
    <name type="scientific">Ignisphaera aggregans</name>
    <dbReference type="NCBI Taxonomy" id="334771"/>
    <lineage>
        <taxon>Archaea</taxon>
        <taxon>Thermoproteota</taxon>
        <taxon>Thermoprotei</taxon>
        <taxon>Desulfurococcales</taxon>
        <taxon>Desulfurococcaceae</taxon>
        <taxon>Ignisphaera</taxon>
    </lineage>
</organism>
<dbReference type="NCBIfam" id="TIGR01127">
    <property type="entry name" value="ilvA_1Cterm"/>
    <property type="match status" value="1"/>
</dbReference>
<dbReference type="FunFam" id="3.40.50.1100:FF:000005">
    <property type="entry name" value="Threonine dehydratase catabolic"/>
    <property type="match status" value="1"/>
</dbReference>
<dbReference type="GO" id="GO:0006565">
    <property type="term" value="P:L-serine catabolic process"/>
    <property type="evidence" value="ECO:0007669"/>
    <property type="project" value="TreeGrafter"/>
</dbReference>
<dbReference type="Gene3D" id="3.30.70.260">
    <property type="match status" value="1"/>
</dbReference>
<dbReference type="PROSITE" id="PS51671">
    <property type="entry name" value="ACT"/>
    <property type="match status" value="1"/>
</dbReference>
<accession>A0A7J3I704</accession>
<dbReference type="InterPro" id="IPR050147">
    <property type="entry name" value="Ser/Thr_Dehydratase"/>
</dbReference>
<evidence type="ECO:0000256" key="1">
    <source>
        <dbReference type="ARBA" id="ARBA00001933"/>
    </source>
</evidence>
<dbReference type="InterPro" id="IPR045865">
    <property type="entry name" value="ACT-like_dom_sf"/>
</dbReference>
<dbReference type="CDD" id="cd04886">
    <property type="entry name" value="ACT_ThrD-II-like"/>
    <property type="match status" value="1"/>
</dbReference>
<dbReference type="InterPro" id="IPR001926">
    <property type="entry name" value="TrpB-like_PALP"/>
</dbReference>
<keyword evidence="4" id="KW-0663">Pyridoxal phosphate</keyword>
<dbReference type="AlphaFoldDB" id="A0A7J3I704"/>
<dbReference type="FunFam" id="3.40.50.1100:FF:000007">
    <property type="entry name" value="L-threonine dehydratase catabolic TdcB"/>
    <property type="match status" value="1"/>
</dbReference>
<dbReference type="Gene3D" id="3.40.50.1100">
    <property type="match status" value="2"/>
</dbReference>
<comment type="cofactor">
    <cofactor evidence="1">
        <name>pyridoxal 5'-phosphate</name>
        <dbReference type="ChEBI" id="CHEBI:597326"/>
    </cofactor>
</comment>
<comment type="similarity">
    <text evidence="2">Belongs to the serine/threonine dehydratase family.</text>
</comment>
<dbReference type="GO" id="GO:0009097">
    <property type="term" value="P:isoleucine biosynthetic process"/>
    <property type="evidence" value="ECO:0007669"/>
    <property type="project" value="TreeGrafter"/>
</dbReference>
<evidence type="ECO:0000313" key="7">
    <source>
        <dbReference type="EMBL" id="HGN36509.1"/>
    </source>
</evidence>
<dbReference type="EMBL" id="DTAI01000083">
    <property type="protein sequence ID" value="HGN36509.1"/>
    <property type="molecule type" value="Genomic_DNA"/>
</dbReference>
<evidence type="ECO:0000259" key="6">
    <source>
        <dbReference type="PROSITE" id="PS51671"/>
    </source>
</evidence>